<evidence type="ECO:0000256" key="5">
    <source>
        <dbReference type="ARBA" id="ARBA00022683"/>
    </source>
</evidence>
<feature type="domain" description="PTS EIIB type-3" evidence="9">
    <location>
        <begin position="1"/>
        <end position="108"/>
    </location>
</feature>
<evidence type="ECO:0000313" key="10">
    <source>
        <dbReference type="EMBL" id="MBF0935029.1"/>
    </source>
</evidence>
<evidence type="ECO:0000313" key="11">
    <source>
        <dbReference type="Proteomes" id="UP000757900"/>
    </source>
</evidence>
<gene>
    <name evidence="10" type="ORF">HXK00_05230</name>
</gene>
<keyword evidence="6" id="KW-0418">Kinase</keyword>
<dbReference type="InterPro" id="IPR003501">
    <property type="entry name" value="PTS_EIIB_2/3"/>
</dbReference>
<dbReference type="EMBL" id="JABZFV010000113">
    <property type="protein sequence ID" value="MBF0935029.1"/>
    <property type="molecule type" value="Genomic_DNA"/>
</dbReference>
<feature type="signal peptide" evidence="8">
    <location>
        <begin position="1"/>
        <end position="18"/>
    </location>
</feature>
<feature type="modified residue" description="Phosphocysteine; by EIIA" evidence="7">
    <location>
        <position position="8"/>
    </location>
</feature>
<sequence>MKRVYLFCSAGMSTSLVASRMQAVADDHNLPIEVKAFSDSKLDIIVEQYHPDVILLGPQVKYKFNATRDKYEPQGIPVEVMNLDDYGNVNGERILKRAIQLLKQNKPG</sequence>
<dbReference type="InterPro" id="IPR051819">
    <property type="entry name" value="PTS_sugar-specific_EIIB"/>
</dbReference>
<evidence type="ECO:0000256" key="2">
    <source>
        <dbReference type="ARBA" id="ARBA00022553"/>
    </source>
</evidence>
<dbReference type="AlphaFoldDB" id="A0A929QSY7"/>
<keyword evidence="4" id="KW-0808">Transferase</keyword>
<dbReference type="PROSITE" id="PS51100">
    <property type="entry name" value="PTS_EIIB_TYPE_3"/>
    <property type="match status" value="1"/>
</dbReference>
<dbReference type="Proteomes" id="UP000757900">
    <property type="component" value="Unassembled WGS sequence"/>
</dbReference>
<protein>
    <submittedName>
        <fullName evidence="10">PTS sugar transporter subunit IIB</fullName>
    </submittedName>
</protein>
<keyword evidence="5" id="KW-0598">Phosphotransferase system</keyword>
<organism evidence="10 11">
    <name type="scientific">Abiotrophia defectiva</name>
    <name type="common">Streptococcus defectivus</name>
    <dbReference type="NCBI Taxonomy" id="46125"/>
    <lineage>
        <taxon>Bacteria</taxon>
        <taxon>Bacillati</taxon>
        <taxon>Bacillota</taxon>
        <taxon>Bacilli</taxon>
        <taxon>Lactobacillales</taxon>
        <taxon>Aerococcaceae</taxon>
        <taxon>Abiotrophia</taxon>
    </lineage>
</organism>
<dbReference type="Pfam" id="PF02302">
    <property type="entry name" value="PTS_IIB"/>
    <property type="match status" value="1"/>
</dbReference>
<dbReference type="RefSeq" id="WP_291431616.1">
    <property type="nucleotide sequence ID" value="NZ_CAMIKC010000035.1"/>
</dbReference>
<evidence type="ECO:0000259" key="9">
    <source>
        <dbReference type="PROSITE" id="PS51100"/>
    </source>
</evidence>
<dbReference type="GO" id="GO:0008982">
    <property type="term" value="F:protein-N(PI)-phosphohistidine-sugar phosphotransferase activity"/>
    <property type="evidence" value="ECO:0007669"/>
    <property type="project" value="InterPro"/>
</dbReference>
<dbReference type="GO" id="GO:0016301">
    <property type="term" value="F:kinase activity"/>
    <property type="evidence" value="ECO:0007669"/>
    <property type="project" value="UniProtKB-KW"/>
</dbReference>
<keyword evidence="8" id="KW-0732">Signal</keyword>
<keyword evidence="1" id="KW-0813">Transport</keyword>
<dbReference type="SUPFAM" id="SSF52794">
    <property type="entry name" value="PTS system IIB component-like"/>
    <property type="match status" value="1"/>
</dbReference>
<keyword evidence="2" id="KW-0597">Phosphoprotein</keyword>
<evidence type="ECO:0000256" key="3">
    <source>
        <dbReference type="ARBA" id="ARBA00022597"/>
    </source>
</evidence>
<dbReference type="GO" id="GO:0009401">
    <property type="term" value="P:phosphoenolpyruvate-dependent sugar phosphotransferase system"/>
    <property type="evidence" value="ECO:0007669"/>
    <property type="project" value="UniProtKB-KW"/>
</dbReference>
<comment type="caution">
    <text evidence="10">The sequence shown here is derived from an EMBL/GenBank/DDBJ whole genome shotgun (WGS) entry which is preliminary data.</text>
</comment>
<evidence type="ECO:0000256" key="1">
    <source>
        <dbReference type="ARBA" id="ARBA00022448"/>
    </source>
</evidence>
<feature type="chain" id="PRO_5038350553" evidence="8">
    <location>
        <begin position="19"/>
        <end position="108"/>
    </location>
</feature>
<keyword evidence="3 10" id="KW-0762">Sugar transport</keyword>
<evidence type="ECO:0000256" key="6">
    <source>
        <dbReference type="ARBA" id="ARBA00022777"/>
    </source>
</evidence>
<dbReference type="PANTHER" id="PTHR34581">
    <property type="entry name" value="PTS SYSTEM N,N'-DIACETYLCHITOBIOSE-SPECIFIC EIIB COMPONENT"/>
    <property type="match status" value="1"/>
</dbReference>
<evidence type="ECO:0000256" key="8">
    <source>
        <dbReference type="SAM" id="SignalP"/>
    </source>
</evidence>
<dbReference type="PANTHER" id="PTHR34581:SF2">
    <property type="entry name" value="PTS SYSTEM N,N'-DIACETYLCHITOBIOSE-SPECIFIC EIIB COMPONENT"/>
    <property type="match status" value="1"/>
</dbReference>
<evidence type="ECO:0000256" key="7">
    <source>
        <dbReference type="PROSITE-ProRule" id="PRU00423"/>
    </source>
</evidence>
<dbReference type="InterPro" id="IPR036095">
    <property type="entry name" value="PTS_EIIB-like_sf"/>
</dbReference>
<reference evidence="10" key="1">
    <citation type="submission" date="2020-04" db="EMBL/GenBank/DDBJ databases">
        <title>Deep metagenomics examines the oral microbiome during advanced dental caries in children, revealing novel taxa and co-occurrences with host molecules.</title>
        <authorList>
            <person name="Baker J.L."/>
            <person name="Morton J.T."/>
            <person name="Dinis M."/>
            <person name="Alvarez R."/>
            <person name="Tran N.C."/>
            <person name="Knight R."/>
            <person name="Edlund A."/>
        </authorList>
    </citation>
    <scope>NUCLEOTIDE SEQUENCE</scope>
    <source>
        <strain evidence="10">JCVI_23_bin.16</strain>
    </source>
</reference>
<dbReference type="InterPro" id="IPR013012">
    <property type="entry name" value="PTS_EIIB_3"/>
</dbReference>
<dbReference type="Gene3D" id="3.40.50.2300">
    <property type="match status" value="1"/>
</dbReference>
<name>A0A929QSY7_ABIDE</name>
<dbReference type="CDD" id="cd05564">
    <property type="entry name" value="PTS_IIB_chitobiose_lichenan"/>
    <property type="match status" value="1"/>
</dbReference>
<accession>A0A929QSY7</accession>
<evidence type="ECO:0000256" key="4">
    <source>
        <dbReference type="ARBA" id="ARBA00022679"/>
    </source>
</evidence>
<proteinExistence type="predicted"/>